<evidence type="ECO:0000259" key="1">
    <source>
        <dbReference type="PROSITE" id="PS50943"/>
    </source>
</evidence>
<dbReference type="EMBL" id="SNXZ01000004">
    <property type="protein sequence ID" value="TDP96101.1"/>
    <property type="molecule type" value="Genomic_DNA"/>
</dbReference>
<dbReference type="PROSITE" id="PS50943">
    <property type="entry name" value="HTH_CROC1"/>
    <property type="match status" value="1"/>
</dbReference>
<dbReference type="SUPFAM" id="SSF47413">
    <property type="entry name" value="lambda repressor-like DNA-binding domains"/>
    <property type="match status" value="1"/>
</dbReference>
<proteinExistence type="predicted"/>
<comment type="caution">
    <text evidence="2">The sequence shown here is derived from an EMBL/GenBank/DDBJ whole genome shotgun (WGS) entry which is preliminary data.</text>
</comment>
<dbReference type="OrthoDB" id="3672921at2"/>
<protein>
    <submittedName>
        <fullName evidence="2">Helix-turn-helix protein</fullName>
    </submittedName>
</protein>
<keyword evidence="3" id="KW-1185">Reference proteome</keyword>
<evidence type="ECO:0000313" key="2">
    <source>
        <dbReference type="EMBL" id="TDP96101.1"/>
    </source>
</evidence>
<dbReference type="InterPro" id="IPR001387">
    <property type="entry name" value="Cro/C1-type_HTH"/>
</dbReference>
<feature type="domain" description="HTH cro/C1-type" evidence="1">
    <location>
        <begin position="17"/>
        <end position="49"/>
    </location>
</feature>
<dbReference type="Pfam" id="PF19054">
    <property type="entry name" value="DUF5753"/>
    <property type="match status" value="1"/>
</dbReference>
<reference evidence="2 3" key="1">
    <citation type="submission" date="2019-03" db="EMBL/GenBank/DDBJ databases">
        <title>Genomic Encyclopedia of Type Strains, Phase IV (KMG-IV): sequencing the most valuable type-strain genomes for metagenomic binning, comparative biology and taxonomic classification.</title>
        <authorList>
            <person name="Goeker M."/>
        </authorList>
    </citation>
    <scope>NUCLEOTIDE SEQUENCE [LARGE SCALE GENOMIC DNA]</scope>
    <source>
        <strain evidence="2 3">DSM 45361</strain>
    </source>
</reference>
<accession>A0A4R6S8L4</accession>
<dbReference type="SMART" id="SM00530">
    <property type="entry name" value="HTH_XRE"/>
    <property type="match status" value="1"/>
</dbReference>
<dbReference type="CDD" id="cd00093">
    <property type="entry name" value="HTH_XRE"/>
    <property type="match status" value="1"/>
</dbReference>
<dbReference type="Gene3D" id="1.10.260.40">
    <property type="entry name" value="lambda repressor-like DNA-binding domains"/>
    <property type="match status" value="1"/>
</dbReference>
<dbReference type="GO" id="GO:0003677">
    <property type="term" value="F:DNA binding"/>
    <property type="evidence" value="ECO:0007669"/>
    <property type="project" value="InterPro"/>
</dbReference>
<dbReference type="AlphaFoldDB" id="A0A4R6S8L4"/>
<dbReference type="InterPro" id="IPR043917">
    <property type="entry name" value="DUF5753"/>
</dbReference>
<sequence>MGSKPAPAGYRELGAALRKLRKEAGLTGRQAAFRSGWDPTKISRIESGQVHLDVAAVCWYLGKIQAPHDEAVPLIDRCRQIRHNPGFWLTAHGERIPDVFSSLLYHESTANGVTNYEAQTIPGLLQTDGYARTIIGENISYTKDDVESSVAVRIGRSWVLGRNDCLFDFYIHEQALRTIVGNTAIMAEQLLALTLLAAAPNVTVRVVPGSIGEHPALLGSFRVYEFEEHEPLVHLDHATVASFWFEDRDFVEPYRKLVRYLTDVASSVEESRSFIAALADDYDRGSSGHGLHVVEEEQP</sequence>
<organism evidence="2 3">
    <name type="scientific">Labedaea rhizosphaerae</name>
    <dbReference type="NCBI Taxonomy" id="598644"/>
    <lineage>
        <taxon>Bacteria</taxon>
        <taxon>Bacillati</taxon>
        <taxon>Actinomycetota</taxon>
        <taxon>Actinomycetes</taxon>
        <taxon>Pseudonocardiales</taxon>
        <taxon>Pseudonocardiaceae</taxon>
        <taxon>Labedaea</taxon>
    </lineage>
</organism>
<dbReference type="RefSeq" id="WP_133851496.1">
    <property type="nucleotide sequence ID" value="NZ_SNXZ01000004.1"/>
</dbReference>
<dbReference type="InterPro" id="IPR010982">
    <property type="entry name" value="Lambda_DNA-bd_dom_sf"/>
</dbReference>
<evidence type="ECO:0000313" key="3">
    <source>
        <dbReference type="Proteomes" id="UP000295444"/>
    </source>
</evidence>
<name>A0A4R6S8L4_LABRH</name>
<dbReference type="Proteomes" id="UP000295444">
    <property type="component" value="Unassembled WGS sequence"/>
</dbReference>
<gene>
    <name evidence="2" type="ORF">EV186_10481</name>
</gene>
<dbReference type="Pfam" id="PF13560">
    <property type="entry name" value="HTH_31"/>
    <property type="match status" value="1"/>
</dbReference>